<dbReference type="Proteomes" id="UP000770785">
    <property type="component" value="Unassembled WGS sequence"/>
</dbReference>
<keyword evidence="1" id="KW-0732">Signal</keyword>
<evidence type="ECO:0000313" key="2">
    <source>
        <dbReference type="EMBL" id="NJC26428.1"/>
    </source>
</evidence>
<reference evidence="2 3" key="1">
    <citation type="submission" date="2020-03" db="EMBL/GenBank/DDBJ databases">
        <title>Genomic Encyclopedia of Type Strains, Phase IV (KMG-IV): sequencing the most valuable type-strain genomes for metagenomic binning, comparative biology and taxonomic classification.</title>
        <authorList>
            <person name="Goeker M."/>
        </authorList>
    </citation>
    <scope>NUCLEOTIDE SEQUENCE [LARGE SCALE GENOMIC DNA]</scope>
    <source>
        <strain evidence="2 3">DSM 105096</strain>
    </source>
</reference>
<organism evidence="2 3">
    <name type="scientific">Neolewinella antarctica</name>
    <dbReference type="NCBI Taxonomy" id="442734"/>
    <lineage>
        <taxon>Bacteria</taxon>
        <taxon>Pseudomonadati</taxon>
        <taxon>Bacteroidota</taxon>
        <taxon>Saprospiria</taxon>
        <taxon>Saprospirales</taxon>
        <taxon>Lewinellaceae</taxon>
        <taxon>Neolewinella</taxon>
    </lineage>
</organism>
<evidence type="ECO:0008006" key="4">
    <source>
        <dbReference type="Google" id="ProtNLM"/>
    </source>
</evidence>
<evidence type="ECO:0000256" key="1">
    <source>
        <dbReference type="SAM" id="SignalP"/>
    </source>
</evidence>
<feature type="signal peptide" evidence="1">
    <location>
        <begin position="1"/>
        <end position="23"/>
    </location>
</feature>
<feature type="chain" id="PRO_5046050017" description="Peptidyl-prolyl cis-trans isomerase" evidence="1">
    <location>
        <begin position="24"/>
        <end position="286"/>
    </location>
</feature>
<gene>
    <name evidence="2" type="ORF">GGR27_001927</name>
</gene>
<comment type="caution">
    <text evidence="2">The sequence shown here is derived from an EMBL/GenBank/DDBJ whole genome shotgun (WGS) entry which is preliminary data.</text>
</comment>
<evidence type="ECO:0000313" key="3">
    <source>
        <dbReference type="Proteomes" id="UP000770785"/>
    </source>
</evidence>
<sequence>MIRHGWPILLCFLVFSLASCDSAEENLGDQVVARVHQKELRLSELSGMFPRDATRQDSQLIVQSFASRWTKDASMEWEAERNLPADLNIDRLVRDYRASLVSSHYEEALVGAKLDSAITQDQLTTYYEENKQRYLLERPIVRCLLLRVPYPLQEEAELQALWNNGKITDTMALANYGERFAEVALLKPDDWYSLDDIITQLPKGVLTVKNVNHKKEFSLQEGSYRYYYRLLEVKPRLEVAPLSYVEDQARSMMIQNRKLDVLEQAREDIYQRELRKKNVEVFSLEE</sequence>
<name>A0ABX0XBX2_9BACT</name>
<accession>A0ABX0XBX2</accession>
<keyword evidence="3" id="KW-1185">Reference proteome</keyword>
<dbReference type="EMBL" id="JAATJH010000002">
    <property type="protein sequence ID" value="NJC26428.1"/>
    <property type="molecule type" value="Genomic_DNA"/>
</dbReference>
<protein>
    <recommendedName>
        <fullName evidence="4">Peptidyl-prolyl cis-trans isomerase</fullName>
    </recommendedName>
</protein>
<proteinExistence type="predicted"/>
<dbReference type="PROSITE" id="PS51257">
    <property type="entry name" value="PROKAR_LIPOPROTEIN"/>
    <property type="match status" value="1"/>
</dbReference>
<dbReference type="RefSeq" id="WP_168037171.1">
    <property type="nucleotide sequence ID" value="NZ_JAATJH010000002.1"/>
</dbReference>